<sequence>MVEDASRKSGSHVVVLGNEKGGSGKSTTAMHLAVAMLKSGARVGTIDLDSRQRTLTHYVENRRDWLQKNDIALEMPEHYSIERSLQDSVSLNEEREFSAFAEAVRELEGNVDVIIIDTPGTDSYLSRLGHSMADTLVTPLNDSFVDLDVLAELNAETLEYLRPSAYGRMVRDARTRREAADGGTIEWVVLRNRLAPIIARNQRNVADGLEKIAEVLGFRIAEGLGERVIFRELYLCGLTVFDQLSGGGMPAPSISHVTARQEVRRLARALGLEVPASRTGMRVAEDEDTSLAISVSA</sequence>
<dbReference type="InterPro" id="IPR050678">
    <property type="entry name" value="DNA_Partitioning_ATPase"/>
</dbReference>
<dbReference type="AlphaFoldDB" id="A0A3B0TDP1"/>
<evidence type="ECO:0000256" key="1">
    <source>
        <dbReference type="SAM" id="MobiDB-lite"/>
    </source>
</evidence>
<dbReference type="InterPro" id="IPR015223">
    <property type="entry name" value="MipZ"/>
</dbReference>
<feature type="region of interest" description="Disordered" evidence="1">
    <location>
        <begin position="1"/>
        <end position="23"/>
    </location>
</feature>
<dbReference type="Pfam" id="PF09140">
    <property type="entry name" value="MipZ"/>
    <property type="match status" value="1"/>
</dbReference>
<reference evidence="2" key="1">
    <citation type="submission" date="2018-06" db="EMBL/GenBank/DDBJ databases">
        <authorList>
            <person name="Zhirakovskaya E."/>
        </authorList>
    </citation>
    <scope>NUCLEOTIDE SEQUENCE</scope>
</reference>
<dbReference type="PANTHER" id="PTHR13696">
    <property type="entry name" value="P-LOOP CONTAINING NUCLEOSIDE TRIPHOSPHATE HYDROLASE"/>
    <property type="match status" value="1"/>
</dbReference>
<dbReference type="SUPFAM" id="SSF52540">
    <property type="entry name" value="P-loop containing nucleoside triphosphate hydrolases"/>
    <property type="match status" value="1"/>
</dbReference>
<gene>
    <name evidence="2" type="ORF">MNBD_ALPHA09-1055</name>
</gene>
<proteinExistence type="predicted"/>
<dbReference type="Gene3D" id="3.40.50.300">
    <property type="entry name" value="P-loop containing nucleotide triphosphate hydrolases"/>
    <property type="match status" value="1"/>
</dbReference>
<dbReference type="EMBL" id="UOEM01000009">
    <property type="protein sequence ID" value="VAW10269.1"/>
    <property type="molecule type" value="Genomic_DNA"/>
</dbReference>
<dbReference type="InterPro" id="IPR027417">
    <property type="entry name" value="P-loop_NTPase"/>
</dbReference>
<evidence type="ECO:0000313" key="2">
    <source>
        <dbReference type="EMBL" id="VAW10269.1"/>
    </source>
</evidence>
<dbReference type="CDD" id="cd02042">
    <property type="entry name" value="ParAB_family"/>
    <property type="match status" value="1"/>
</dbReference>
<name>A0A3B0TDP1_9ZZZZ</name>
<dbReference type="PANTHER" id="PTHR13696:SF96">
    <property type="entry name" value="COBQ_COBB_MIND_PARA NUCLEOTIDE BINDING DOMAIN-CONTAINING PROTEIN"/>
    <property type="match status" value="1"/>
</dbReference>
<protein>
    <submittedName>
        <fullName evidence="2">Spacial regulator of FtsZ polymerization, MipZ</fullName>
    </submittedName>
</protein>
<organism evidence="2">
    <name type="scientific">hydrothermal vent metagenome</name>
    <dbReference type="NCBI Taxonomy" id="652676"/>
    <lineage>
        <taxon>unclassified sequences</taxon>
        <taxon>metagenomes</taxon>
        <taxon>ecological metagenomes</taxon>
    </lineage>
</organism>
<accession>A0A3B0TDP1</accession>